<evidence type="ECO:0000313" key="1">
    <source>
        <dbReference type="EMBL" id="KAJ7525097.1"/>
    </source>
</evidence>
<reference evidence="2" key="1">
    <citation type="journal article" date="2024" name="Proc. Natl. Acad. Sci. U.S.A.">
        <title>Extraordinary preservation of gene collinearity over three hundred million years revealed in homosporous lycophytes.</title>
        <authorList>
            <person name="Li C."/>
            <person name="Wickell D."/>
            <person name="Kuo L.Y."/>
            <person name="Chen X."/>
            <person name="Nie B."/>
            <person name="Liao X."/>
            <person name="Peng D."/>
            <person name="Ji J."/>
            <person name="Jenkins J."/>
            <person name="Williams M."/>
            <person name="Shu S."/>
            <person name="Plott C."/>
            <person name="Barry K."/>
            <person name="Rajasekar S."/>
            <person name="Grimwood J."/>
            <person name="Han X."/>
            <person name="Sun S."/>
            <person name="Hou Z."/>
            <person name="He W."/>
            <person name="Dai G."/>
            <person name="Sun C."/>
            <person name="Schmutz J."/>
            <person name="Leebens-Mack J.H."/>
            <person name="Li F.W."/>
            <person name="Wang L."/>
        </authorList>
    </citation>
    <scope>NUCLEOTIDE SEQUENCE [LARGE SCALE GENOMIC DNA]</scope>
    <source>
        <strain evidence="2">cv. PW_Plant_1</strain>
    </source>
</reference>
<proteinExistence type="predicted"/>
<organism evidence="1 2">
    <name type="scientific">Diphasiastrum complanatum</name>
    <name type="common">Issler's clubmoss</name>
    <name type="synonym">Lycopodium complanatum</name>
    <dbReference type="NCBI Taxonomy" id="34168"/>
    <lineage>
        <taxon>Eukaryota</taxon>
        <taxon>Viridiplantae</taxon>
        <taxon>Streptophyta</taxon>
        <taxon>Embryophyta</taxon>
        <taxon>Tracheophyta</taxon>
        <taxon>Lycopodiopsida</taxon>
        <taxon>Lycopodiales</taxon>
        <taxon>Lycopodiaceae</taxon>
        <taxon>Lycopodioideae</taxon>
        <taxon>Diphasiastrum</taxon>
    </lineage>
</organism>
<gene>
    <name evidence="1" type="ORF">O6H91_17G036400</name>
</gene>
<dbReference type="Proteomes" id="UP001162992">
    <property type="component" value="Chromosome 17"/>
</dbReference>
<comment type="caution">
    <text evidence="1">The sequence shown here is derived from an EMBL/GenBank/DDBJ whole genome shotgun (WGS) entry which is preliminary data.</text>
</comment>
<name>A0ACC2B5V8_DIPCM</name>
<protein>
    <submittedName>
        <fullName evidence="1">Uncharacterized protein</fullName>
    </submittedName>
</protein>
<dbReference type="EMBL" id="CM055108">
    <property type="protein sequence ID" value="KAJ7525097.1"/>
    <property type="molecule type" value="Genomic_DNA"/>
</dbReference>
<keyword evidence="2" id="KW-1185">Reference proteome</keyword>
<sequence length="267" mass="28238">MFKSQLQEFAQKAALVQPVYESFKEGPSHEPKFRASVSVNGNTYESPSGFATLKAAQHAAAKAALDGLLQSGCGAGFVPSPVHESGLCKNILQEHAQKSSLPLPVYGTVRSGQEHSPTFTSTVDIGGMLYSGGPAKNKKEAEIKAARTALIAIQAQSRSSGVALEALPDFAQGQLGSTNVINSSLPRNGLKKRGRDPKDGFEKDNGAKVKKEPLEESVLLLETKSEVVHDNNIQHPHTQENEPQVHALSCTSVSSSLGNLSVPVGSS</sequence>
<evidence type="ECO:0000313" key="2">
    <source>
        <dbReference type="Proteomes" id="UP001162992"/>
    </source>
</evidence>
<accession>A0ACC2B5V8</accession>